<dbReference type="PANTHER" id="PTHR11360">
    <property type="entry name" value="MONOCARBOXYLATE TRANSPORTER"/>
    <property type="match status" value="1"/>
</dbReference>
<dbReference type="Gene3D" id="1.20.1250.20">
    <property type="entry name" value="MFS general substrate transporter like domains"/>
    <property type="match status" value="2"/>
</dbReference>
<keyword evidence="2" id="KW-0812">Transmembrane</keyword>
<evidence type="ECO:0000256" key="1">
    <source>
        <dbReference type="SAM" id="MobiDB-lite"/>
    </source>
</evidence>
<feature type="region of interest" description="Disordered" evidence="1">
    <location>
        <begin position="226"/>
        <end position="250"/>
    </location>
</feature>
<evidence type="ECO:0000256" key="2">
    <source>
        <dbReference type="SAM" id="Phobius"/>
    </source>
</evidence>
<dbReference type="AlphaFoldDB" id="A0A0L0C5I0"/>
<feature type="transmembrane region" description="Helical" evidence="2">
    <location>
        <begin position="741"/>
        <end position="764"/>
    </location>
</feature>
<dbReference type="InterPro" id="IPR036259">
    <property type="entry name" value="MFS_trans_sf"/>
</dbReference>
<sequence length="838" mass="94086">MDDNFIKITLQLQISSKKDAATETADISSSSSSTSSTEIENRSKSSSTLANNSSSTFTLRDKKRKKSIVKETTKTVNTEYPLKKRYSKDNNEIASDSSYDTVTSYSTLTDLKEISATTKSNNNRIQSSLSLDPSTSSTLTSTETLTPKTTAKEEEITENIKKESLKKDLVLDTKQTKEPVSEQPVKKTLFVEDSETSASLKTDSIDQHRETPLRFVEKDTAFLKSSKSQHVRGAPSYDDDDDDSDDDQRESTNLQMGHVFVYMVIPPDGGYGWLITFISFLCQVIVDGIIFSIGIVLPHIAKDFNIPGANVVLVASMQIGFYFLSGTVSSAFINKFGFRPVALTGCLLSITVLTIATFSVNLPMMILFYSILGGPSLSMIWVSSQLIIGYYFDKYRPIANGASCSGAGAGIMIFCYMNSVLIPELGWQVSPTRIGKVKEPLTEDTESESFDLLTGLTQYSRYSIKVDEQEYSLDEHFENMLEKTEEPKDQKLSACHQCLQKCCPSLQRWWERRREEKAKEEATKRYVIKQDLIERQDLFYMGPTDHKMEQQKVEEILQKRLSKRASVGGNHADRFTITLEDFDNNQKRLTVINAMTTKQQRIKEHRSYKELKQQEKYPLWAFLSPKNLIHSKIRKAFSLLFDFRLLAIMEFRVLLLSAFLFPMGFNIPFVYSTVRVQIDASFAKLISPTIGFSNFAFRIASGFVAFKFREYTTYICGGGMVFGGVAVLVSAFYGLDVVWFQFLYAMCYGIAPAFYSTLRAIIYVRSLGLDKLTNAFGLTALAMGMGVFIGTTAGGILNDFTGSYTASFVFAGICICLSGALKLILPYLIKLSKDKERK</sequence>
<dbReference type="SUPFAM" id="SSF103473">
    <property type="entry name" value="MFS general substrate transporter"/>
    <property type="match status" value="2"/>
</dbReference>
<comment type="caution">
    <text evidence="3">The sequence shown here is derived from an EMBL/GenBank/DDBJ whole genome shotgun (WGS) entry which is preliminary data.</text>
</comment>
<evidence type="ECO:0000313" key="3">
    <source>
        <dbReference type="EMBL" id="KNC27502.1"/>
    </source>
</evidence>
<evidence type="ECO:0008006" key="5">
    <source>
        <dbReference type="Google" id="ProtNLM"/>
    </source>
</evidence>
<protein>
    <recommendedName>
        <fullName evidence="5">Major facilitator superfamily (MFS) profile domain-containing protein</fullName>
    </recommendedName>
</protein>
<name>A0A0L0C5I0_LUCCU</name>
<feature type="transmembrane region" description="Helical" evidence="2">
    <location>
        <begin position="685"/>
        <end position="706"/>
    </location>
</feature>
<dbReference type="InterPro" id="IPR011701">
    <property type="entry name" value="MFS"/>
</dbReference>
<feature type="transmembrane region" description="Helical" evidence="2">
    <location>
        <begin position="643"/>
        <end position="665"/>
    </location>
</feature>
<feature type="transmembrane region" description="Helical" evidence="2">
    <location>
        <begin position="336"/>
        <end position="360"/>
    </location>
</feature>
<keyword evidence="2" id="KW-1133">Transmembrane helix</keyword>
<feature type="transmembrane region" description="Helical" evidence="2">
    <location>
        <begin position="271"/>
        <end position="297"/>
    </location>
</feature>
<dbReference type="PANTHER" id="PTHR11360:SF286">
    <property type="entry name" value="GH22266P"/>
    <property type="match status" value="1"/>
</dbReference>
<dbReference type="InterPro" id="IPR050327">
    <property type="entry name" value="Proton-linked_MCT"/>
</dbReference>
<feature type="transmembrane region" description="Helical" evidence="2">
    <location>
        <begin position="776"/>
        <end position="796"/>
    </location>
</feature>
<feature type="transmembrane region" description="Helical" evidence="2">
    <location>
        <begin position="367"/>
        <end position="392"/>
    </location>
</feature>
<dbReference type="Pfam" id="PF07690">
    <property type="entry name" value="MFS_1"/>
    <property type="match status" value="1"/>
</dbReference>
<feature type="compositionally biased region" description="Acidic residues" evidence="1">
    <location>
        <begin position="237"/>
        <end position="248"/>
    </location>
</feature>
<feature type="region of interest" description="Disordered" evidence="1">
    <location>
        <begin position="15"/>
        <end position="75"/>
    </location>
</feature>
<dbReference type="GO" id="GO:0008028">
    <property type="term" value="F:monocarboxylic acid transmembrane transporter activity"/>
    <property type="evidence" value="ECO:0007669"/>
    <property type="project" value="TreeGrafter"/>
</dbReference>
<dbReference type="Proteomes" id="UP000037069">
    <property type="component" value="Unassembled WGS sequence"/>
</dbReference>
<evidence type="ECO:0000313" key="4">
    <source>
        <dbReference type="Proteomes" id="UP000037069"/>
    </source>
</evidence>
<feature type="transmembrane region" description="Helical" evidence="2">
    <location>
        <begin position="808"/>
        <end position="829"/>
    </location>
</feature>
<dbReference type="EMBL" id="JRES01000890">
    <property type="protein sequence ID" value="KNC27502.1"/>
    <property type="molecule type" value="Genomic_DNA"/>
</dbReference>
<organism evidence="3 4">
    <name type="scientific">Lucilia cuprina</name>
    <name type="common">Green bottle fly</name>
    <name type="synonym">Australian sheep blowfly</name>
    <dbReference type="NCBI Taxonomy" id="7375"/>
    <lineage>
        <taxon>Eukaryota</taxon>
        <taxon>Metazoa</taxon>
        <taxon>Ecdysozoa</taxon>
        <taxon>Arthropoda</taxon>
        <taxon>Hexapoda</taxon>
        <taxon>Insecta</taxon>
        <taxon>Pterygota</taxon>
        <taxon>Neoptera</taxon>
        <taxon>Endopterygota</taxon>
        <taxon>Diptera</taxon>
        <taxon>Brachycera</taxon>
        <taxon>Muscomorpha</taxon>
        <taxon>Oestroidea</taxon>
        <taxon>Calliphoridae</taxon>
        <taxon>Luciliinae</taxon>
        <taxon>Lucilia</taxon>
    </lineage>
</organism>
<dbReference type="OMA" id="KEFHLMG"/>
<keyword evidence="4" id="KW-1185">Reference proteome</keyword>
<feature type="compositionally biased region" description="Low complexity" evidence="1">
    <location>
        <begin position="22"/>
        <end position="56"/>
    </location>
</feature>
<feature type="transmembrane region" description="Helical" evidence="2">
    <location>
        <begin position="304"/>
        <end position="324"/>
    </location>
</feature>
<reference evidence="3 4" key="1">
    <citation type="journal article" date="2015" name="Nat. Commun.">
        <title>Lucilia cuprina genome unlocks parasitic fly biology to underpin future interventions.</title>
        <authorList>
            <person name="Anstead C.A."/>
            <person name="Korhonen P.K."/>
            <person name="Young N.D."/>
            <person name="Hall R.S."/>
            <person name="Jex A.R."/>
            <person name="Murali S.C."/>
            <person name="Hughes D.S."/>
            <person name="Lee S.F."/>
            <person name="Perry T."/>
            <person name="Stroehlein A.J."/>
            <person name="Ansell B.R."/>
            <person name="Breugelmans B."/>
            <person name="Hofmann A."/>
            <person name="Qu J."/>
            <person name="Dugan S."/>
            <person name="Lee S.L."/>
            <person name="Chao H."/>
            <person name="Dinh H."/>
            <person name="Han Y."/>
            <person name="Doddapaneni H.V."/>
            <person name="Worley K.C."/>
            <person name="Muzny D.M."/>
            <person name="Ioannidis P."/>
            <person name="Waterhouse R.M."/>
            <person name="Zdobnov E.M."/>
            <person name="James P.J."/>
            <person name="Bagnall N.H."/>
            <person name="Kotze A.C."/>
            <person name="Gibbs R.A."/>
            <person name="Richards S."/>
            <person name="Batterham P."/>
            <person name="Gasser R.B."/>
        </authorList>
    </citation>
    <scope>NUCLEOTIDE SEQUENCE [LARGE SCALE GENOMIC DNA]</scope>
    <source>
        <strain evidence="3 4">LS</strain>
        <tissue evidence="3">Full body</tissue>
    </source>
</reference>
<gene>
    <name evidence="3" type="ORF">FF38_12336</name>
</gene>
<keyword evidence="2" id="KW-0472">Membrane</keyword>
<accession>A0A0L0C5I0</accession>
<feature type="compositionally biased region" description="Low complexity" evidence="1">
    <location>
        <begin position="127"/>
        <end position="149"/>
    </location>
</feature>
<feature type="region of interest" description="Disordered" evidence="1">
    <location>
        <begin position="124"/>
        <end position="155"/>
    </location>
</feature>
<proteinExistence type="predicted"/>
<dbReference type="OrthoDB" id="6509908at2759"/>
<feature type="transmembrane region" description="Helical" evidence="2">
    <location>
        <begin position="713"/>
        <end position="735"/>
    </location>
</feature>